<dbReference type="SUPFAM" id="SSF53774">
    <property type="entry name" value="Glutaminase/Asparaginase"/>
    <property type="match status" value="1"/>
</dbReference>
<feature type="binding site" evidence="5">
    <location>
        <begin position="91"/>
        <end position="92"/>
    </location>
    <ligand>
        <name>substrate</name>
    </ligand>
</feature>
<dbReference type="PROSITE" id="PS00144">
    <property type="entry name" value="ASN_GLN_ASE_1"/>
    <property type="match status" value="1"/>
</dbReference>
<sequence length="475" mass="53310">MLDKVLIINTGGTIGMVNSEKGDPNSPLRPANDWNEIAKEHPILEKFSTDYYQFSPLIDSSDMSPEVWIKIAGIIEKNYENYRGFVVLHGTDTMAFTASALSFMLKNLDKPVVLTGSQVPLQFPRSDALQNLITAIQIAGNDLYGVKLVPEVCIFFRDTLMRGNRSRKIDATNYFGFSSPNYPAIGEIGGDIRIIKDRILDRPASKNFYVDGKMNSKVIILELFPGLNPQYLKSIFENTNEIKGVILKTFGNGNAPTSEEFLNVLKYISSKGIVIVDITQCTKGFVKMGLYEASAKLTDAGVISGVDLTPEAAVTKLMYLIGKGYDTEEIKRLMQIDMCGEQTISQYNFVFENTSSAPSDNFELEVSIPDTLREEDLFEAVVRMKEIADREFIDKELNISVAIEGKNHHENEKMLKINNKISKIIAADKKSLHTIFNHSIKSIIDENDTLKIKINSNMKISWKKINFSVYSECLK</sequence>
<accession>A0AAX2J9U5</accession>
<feature type="active site" evidence="6">
    <location>
        <position position="13"/>
    </location>
</feature>
<evidence type="ECO:0000256" key="2">
    <source>
        <dbReference type="ARBA" id="ARBA00012920"/>
    </source>
</evidence>
<dbReference type="InterPro" id="IPR027475">
    <property type="entry name" value="Asparaginase/glutaminase_AS2"/>
</dbReference>
<organism evidence="10 11">
    <name type="scientific">Fusobacterium ulcerans</name>
    <dbReference type="NCBI Taxonomy" id="861"/>
    <lineage>
        <taxon>Bacteria</taxon>
        <taxon>Fusobacteriati</taxon>
        <taxon>Fusobacteriota</taxon>
        <taxon>Fusobacteriia</taxon>
        <taxon>Fusobacteriales</taxon>
        <taxon>Fusobacteriaceae</taxon>
        <taxon>Fusobacterium</taxon>
    </lineage>
</organism>
<dbReference type="PROSITE" id="PS00917">
    <property type="entry name" value="ASN_GLN_ASE_2"/>
    <property type="match status" value="1"/>
</dbReference>
<dbReference type="Pfam" id="PF00710">
    <property type="entry name" value="Asparaginase"/>
    <property type="match status" value="1"/>
</dbReference>
<dbReference type="Proteomes" id="UP000249008">
    <property type="component" value="Chromosome 1"/>
</dbReference>
<dbReference type="PROSITE" id="PS51732">
    <property type="entry name" value="ASN_GLN_ASE_3"/>
    <property type="match status" value="1"/>
</dbReference>
<evidence type="ECO:0000256" key="7">
    <source>
        <dbReference type="PROSITE-ProRule" id="PRU10100"/>
    </source>
</evidence>
<dbReference type="PIRSF" id="PIRSF001220">
    <property type="entry name" value="L-ASNase_gatD"/>
    <property type="match status" value="1"/>
</dbReference>
<comment type="similarity">
    <text evidence="1">Belongs to the asparaginase 1 family.</text>
</comment>
<feature type="active site" evidence="7">
    <location>
        <position position="91"/>
    </location>
</feature>
<feature type="binding site" evidence="5">
    <location>
        <position position="60"/>
    </location>
    <ligand>
        <name>substrate</name>
    </ligand>
</feature>
<dbReference type="Gene3D" id="3.40.50.40">
    <property type="match status" value="1"/>
</dbReference>
<dbReference type="FunFam" id="3.40.50.40:FF:000001">
    <property type="entry name" value="L-asparaginase 1"/>
    <property type="match status" value="1"/>
</dbReference>
<dbReference type="InterPro" id="IPR037152">
    <property type="entry name" value="L-asparaginase_N_sf"/>
</dbReference>
<dbReference type="InterPro" id="IPR027473">
    <property type="entry name" value="L-asparaginase_C"/>
</dbReference>
<evidence type="ECO:0000256" key="1">
    <source>
        <dbReference type="ARBA" id="ARBA00010518"/>
    </source>
</evidence>
<dbReference type="PRINTS" id="PR00139">
    <property type="entry name" value="ASNGLNASE"/>
</dbReference>
<dbReference type="InterPro" id="IPR006034">
    <property type="entry name" value="Asparaginase/glutaminase-like"/>
</dbReference>
<dbReference type="KEGG" id="ful:C4N20_14335"/>
<evidence type="ECO:0000256" key="6">
    <source>
        <dbReference type="PROSITE-ProRule" id="PRU10099"/>
    </source>
</evidence>
<dbReference type="InterPro" id="IPR020827">
    <property type="entry name" value="Asparaginase/glutaminase_AS1"/>
</dbReference>
<evidence type="ECO:0000259" key="8">
    <source>
        <dbReference type="Pfam" id="PF00710"/>
    </source>
</evidence>
<evidence type="ECO:0000256" key="3">
    <source>
        <dbReference type="ARBA" id="ARBA00022801"/>
    </source>
</evidence>
<feature type="active site" description="O-isoaspartyl threonine intermediate" evidence="4">
    <location>
        <position position="13"/>
    </location>
</feature>
<dbReference type="InterPro" id="IPR036152">
    <property type="entry name" value="Asp/glu_Ase-like_sf"/>
</dbReference>
<gene>
    <name evidence="10" type="primary">ansA</name>
    <name evidence="10" type="ORF">NCTC12112_01439</name>
</gene>
<name>A0AAX2J9U5_9FUSO</name>
<evidence type="ECO:0000256" key="5">
    <source>
        <dbReference type="PIRSR" id="PIRSR001220-2"/>
    </source>
</evidence>
<dbReference type="InterPro" id="IPR041725">
    <property type="entry name" value="L-asparaginase_I"/>
</dbReference>
<keyword evidence="3 10" id="KW-0378">Hydrolase</keyword>
<dbReference type="EMBL" id="LS483487">
    <property type="protein sequence ID" value="SQJ02537.1"/>
    <property type="molecule type" value="Genomic_DNA"/>
</dbReference>
<evidence type="ECO:0000256" key="4">
    <source>
        <dbReference type="PIRSR" id="PIRSR001220-1"/>
    </source>
</evidence>
<dbReference type="AlphaFoldDB" id="A0AAX2J9U5"/>
<dbReference type="EC" id="3.5.1.1" evidence="2"/>
<dbReference type="InterPro" id="IPR006033">
    <property type="entry name" value="AsnA_fam"/>
</dbReference>
<evidence type="ECO:0000313" key="11">
    <source>
        <dbReference type="Proteomes" id="UP000249008"/>
    </source>
</evidence>
<dbReference type="Gene3D" id="3.40.50.1170">
    <property type="entry name" value="L-asparaginase, N-terminal domain"/>
    <property type="match status" value="1"/>
</dbReference>
<proteinExistence type="inferred from homology"/>
<dbReference type="CDD" id="cd08963">
    <property type="entry name" value="L-asparaginase_I"/>
    <property type="match status" value="1"/>
</dbReference>
<evidence type="ECO:0000313" key="10">
    <source>
        <dbReference type="EMBL" id="SQJ02537.1"/>
    </source>
</evidence>
<dbReference type="SFLD" id="SFLDS00057">
    <property type="entry name" value="Glutaminase/Asparaginase"/>
    <property type="match status" value="1"/>
</dbReference>
<dbReference type="FunFam" id="3.40.50.1170:FF:000001">
    <property type="entry name" value="L-asparaginase 2"/>
    <property type="match status" value="1"/>
</dbReference>
<dbReference type="SMART" id="SM00870">
    <property type="entry name" value="Asparaginase"/>
    <property type="match status" value="1"/>
</dbReference>
<dbReference type="PIRSF" id="PIRSF500176">
    <property type="entry name" value="L_ASNase"/>
    <property type="match status" value="1"/>
</dbReference>
<dbReference type="PANTHER" id="PTHR11707">
    <property type="entry name" value="L-ASPARAGINASE"/>
    <property type="match status" value="1"/>
</dbReference>
<dbReference type="GO" id="GO:0009066">
    <property type="term" value="P:aspartate family amino acid metabolic process"/>
    <property type="evidence" value="ECO:0007669"/>
    <property type="project" value="UniProtKB-ARBA"/>
</dbReference>
<reference evidence="10 11" key="1">
    <citation type="submission" date="2018-06" db="EMBL/GenBank/DDBJ databases">
        <authorList>
            <consortium name="Pathogen Informatics"/>
            <person name="Doyle S."/>
        </authorList>
    </citation>
    <scope>NUCLEOTIDE SEQUENCE [LARGE SCALE GENOMIC DNA]</scope>
    <source>
        <strain evidence="10 11">NCTC12112</strain>
    </source>
</reference>
<dbReference type="GO" id="GO:0004067">
    <property type="term" value="F:asparaginase activity"/>
    <property type="evidence" value="ECO:0007669"/>
    <property type="project" value="UniProtKB-UniRule"/>
</dbReference>
<dbReference type="Pfam" id="PF17763">
    <property type="entry name" value="Asparaginase_C"/>
    <property type="match status" value="1"/>
</dbReference>
<dbReference type="NCBIfam" id="TIGR00519">
    <property type="entry name" value="asnASE_I"/>
    <property type="match status" value="1"/>
</dbReference>
<dbReference type="PANTHER" id="PTHR11707:SF28">
    <property type="entry name" value="60 KDA LYSOPHOSPHOLIPASE"/>
    <property type="match status" value="1"/>
</dbReference>
<evidence type="ECO:0000259" key="9">
    <source>
        <dbReference type="Pfam" id="PF17763"/>
    </source>
</evidence>
<protein>
    <recommendedName>
        <fullName evidence="2">asparaginase</fullName>
        <ecNumber evidence="2">3.5.1.1</ecNumber>
    </recommendedName>
</protein>
<feature type="domain" description="Asparaginase/glutaminase C-terminal" evidence="9">
    <location>
        <begin position="217"/>
        <end position="334"/>
    </location>
</feature>
<dbReference type="InterPro" id="IPR027474">
    <property type="entry name" value="L-asparaginase_N"/>
</dbReference>
<feature type="domain" description="L-asparaginase N-terminal" evidence="8">
    <location>
        <begin position="4"/>
        <end position="197"/>
    </location>
</feature>
<dbReference type="InterPro" id="IPR040919">
    <property type="entry name" value="Asparaginase_C"/>
</dbReference>